<evidence type="ECO:0008006" key="3">
    <source>
        <dbReference type="Google" id="ProtNLM"/>
    </source>
</evidence>
<accession>A0AAV8XFZ4</accession>
<proteinExistence type="predicted"/>
<dbReference type="GO" id="GO:0000226">
    <property type="term" value="P:microtubule cytoskeleton organization"/>
    <property type="evidence" value="ECO:0007669"/>
    <property type="project" value="TreeGrafter"/>
</dbReference>
<evidence type="ECO:0000313" key="1">
    <source>
        <dbReference type="EMBL" id="KAJ8937883.1"/>
    </source>
</evidence>
<dbReference type="PANTHER" id="PTHR21567:SF87">
    <property type="entry name" value="CRESCERIN-LIKE PROTEIN CHE-12"/>
    <property type="match status" value="1"/>
</dbReference>
<protein>
    <recommendedName>
        <fullName evidence="3">CLASP N-terminal domain-containing protein</fullName>
    </recommendedName>
</protein>
<comment type="caution">
    <text evidence="1">The sequence shown here is derived from an EMBL/GenBank/DDBJ whole genome shotgun (WGS) entry which is preliminary data.</text>
</comment>
<dbReference type="PANTHER" id="PTHR21567">
    <property type="entry name" value="CLASP"/>
    <property type="match status" value="1"/>
</dbReference>
<sequence>MCIQLPTSRVIAVVTGRGCTHQNSIVRAASMRLMNDIVSRLGTDKVFQMQKEMKDKILLAGANCLTDGSLEARNYAKAMFSHLISHPQFHRALVDAVPQSTLRHIAKTLNSIKPHPIT</sequence>
<dbReference type="GO" id="GO:0008017">
    <property type="term" value="F:microtubule binding"/>
    <property type="evidence" value="ECO:0007669"/>
    <property type="project" value="TreeGrafter"/>
</dbReference>
<dbReference type="GO" id="GO:0005929">
    <property type="term" value="C:cilium"/>
    <property type="evidence" value="ECO:0007669"/>
    <property type="project" value="TreeGrafter"/>
</dbReference>
<dbReference type="InterPro" id="IPR011989">
    <property type="entry name" value="ARM-like"/>
</dbReference>
<dbReference type="Proteomes" id="UP001162156">
    <property type="component" value="Unassembled WGS sequence"/>
</dbReference>
<dbReference type="AlphaFoldDB" id="A0AAV8XFZ4"/>
<name>A0AAV8XFZ4_9CUCU</name>
<organism evidence="1 2">
    <name type="scientific">Rhamnusium bicolor</name>
    <dbReference type="NCBI Taxonomy" id="1586634"/>
    <lineage>
        <taxon>Eukaryota</taxon>
        <taxon>Metazoa</taxon>
        <taxon>Ecdysozoa</taxon>
        <taxon>Arthropoda</taxon>
        <taxon>Hexapoda</taxon>
        <taxon>Insecta</taxon>
        <taxon>Pterygota</taxon>
        <taxon>Neoptera</taxon>
        <taxon>Endopterygota</taxon>
        <taxon>Coleoptera</taxon>
        <taxon>Polyphaga</taxon>
        <taxon>Cucujiformia</taxon>
        <taxon>Chrysomeloidea</taxon>
        <taxon>Cerambycidae</taxon>
        <taxon>Lepturinae</taxon>
        <taxon>Rhagiini</taxon>
        <taxon>Rhamnusium</taxon>
    </lineage>
</organism>
<evidence type="ECO:0000313" key="2">
    <source>
        <dbReference type="Proteomes" id="UP001162156"/>
    </source>
</evidence>
<dbReference type="EMBL" id="JANEYF010003260">
    <property type="protein sequence ID" value="KAJ8937883.1"/>
    <property type="molecule type" value="Genomic_DNA"/>
</dbReference>
<dbReference type="Gene3D" id="1.25.10.10">
    <property type="entry name" value="Leucine-rich Repeat Variant"/>
    <property type="match status" value="1"/>
</dbReference>
<keyword evidence="2" id="KW-1185">Reference proteome</keyword>
<reference evidence="1" key="1">
    <citation type="journal article" date="2023" name="Insect Mol. Biol.">
        <title>Genome sequencing provides insights into the evolution of gene families encoding plant cell wall-degrading enzymes in longhorned beetles.</title>
        <authorList>
            <person name="Shin N.R."/>
            <person name="Okamura Y."/>
            <person name="Kirsch R."/>
            <person name="Pauchet Y."/>
        </authorList>
    </citation>
    <scope>NUCLEOTIDE SEQUENCE</scope>
    <source>
        <strain evidence="1">RBIC_L_NR</strain>
    </source>
</reference>
<dbReference type="GO" id="GO:0005881">
    <property type="term" value="C:cytoplasmic microtubule"/>
    <property type="evidence" value="ECO:0007669"/>
    <property type="project" value="TreeGrafter"/>
</dbReference>
<gene>
    <name evidence="1" type="ORF">NQ314_011666</name>
</gene>